<evidence type="ECO:0000256" key="4">
    <source>
        <dbReference type="ARBA" id="ARBA00022692"/>
    </source>
</evidence>
<keyword evidence="10" id="KW-1185">Reference proteome</keyword>
<dbReference type="EMBL" id="CP063169">
    <property type="protein sequence ID" value="QOR69826.1"/>
    <property type="molecule type" value="Genomic_DNA"/>
</dbReference>
<evidence type="ECO:0000256" key="5">
    <source>
        <dbReference type="ARBA" id="ARBA00022989"/>
    </source>
</evidence>
<dbReference type="CDD" id="cd06261">
    <property type="entry name" value="TM_PBP2"/>
    <property type="match status" value="1"/>
</dbReference>
<evidence type="ECO:0000256" key="7">
    <source>
        <dbReference type="RuleBase" id="RU363032"/>
    </source>
</evidence>
<proteinExistence type="inferred from homology"/>
<keyword evidence="2 7" id="KW-0813">Transport</keyword>
<keyword evidence="4 7" id="KW-0812">Transmembrane</keyword>
<comment type="similarity">
    <text evidence="7">Belongs to the binding-protein-dependent transport system permease family.</text>
</comment>
<evidence type="ECO:0000256" key="3">
    <source>
        <dbReference type="ARBA" id="ARBA00022475"/>
    </source>
</evidence>
<dbReference type="Pfam" id="PF00528">
    <property type="entry name" value="BPD_transp_1"/>
    <property type="match status" value="1"/>
</dbReference>
<organism evidence="9 10">
    <name type="scientific">Ruania alkalisoli</name>
    <dbReference type="NCBI Taxonomy" id="2779775"/>
    <lineage>
        <taxon>Bacteria</taxon>
        <taxon>Bacillati</taxon>
        <taxon>Actinomycetota</taxon>
        <taxon>Actinomycetes</taxon>
        <taxon>Micrococcales</taxon>
        <taxon>Ruaniaceae</taxon>
        <taxon>Ruania</taxon>
    </lineage>
</organism>
<gene>
    <name evidence="9" type="ORF">IM660_14350</name>
</gene>
<name>A0A7M1SQI8_9MICO</name>
<feature type="transmembrane region" description="Helical" evidence="7">
    <location>
        <begin position="119"/>
        <end position="141"/>
    </location>
</feature>
<accession>A0A7M1SQI8</accession>
<keyword evidence="3" id="KW-1003">Cell membrane</keyword>
<dbReference type="KEGG" id="halt:IM660_14350"/>
<dbReference type="GO" id="GO:0055085">
    <property type="term" value="P:transmembrane transport"/>
    <property type="evidence" value="ECO:0007669"/>
    <property type="project" value="InterPro"/>
</dbReference>
<dbReference type="GO" id="GO:0005886">
    <property type="term" value="C:plasma membrane"/>
    <property type="evidence" value="ECO:0007669"/>
    <property type="project" value="UniProtKB-SubCell"/>
</dbReference>
<keyword evidence="5 7" id="KW-1133">Transmembrane helix</keyword>
<comment type="subcellular location">
    <subcellularLocation>
        <location evidence="1 7">Cell membrane</location>
        <topology evidence="1 7">Multi-pass membrane protein</topology>
    </subcellularLocation>
</comment>
<feature type="domain" description="ABC transmembrane type-1" evidence="8">
    <location>
        <begin position="84"/>
        <end position="272"/>
    </location>
</feature>
<dbReference type="SUPFAM" id="SSF161098">
    <property type="entry name" value="MetI-like"/>
    <property type="match status" value="1"/>
</dbReference>
<feature type="transmembrane region" description="Helical" evidence="7">
    <location>
        <begin position="251"/>
        <end position="272"/>
    </location>
</feature>
<evidence type="ECO:0000256" key="1">
    <source>
        <dbReference type="ARBA" id="ARBA00004651"/>
    </source>
</evidence>
<sequence>MTTGTVTSAQNPAKRRPRPWLRRSSAHLPLIITAVVTLFPFFVMLVISVQPGRAIDLPGSLWPESWDFSEFTRLLSRGEMTTWIVNTAIYSVVSVVLVLALASMAAYAFAKLSFPGRRAVFLLMVAMLMVPYHLTLIPKFIMVSEMGGLNSHWGLILPTLANVQALFLMRQFIAGIPNELMEAARIDGAGEFRIFWQIILPQTKPILATLGVFVFLWHWNDFLWPLVANTESAMYTLTVGLSSLNEEQTSLAVTMAGAVITFVPIFVIFLLLQRYFVRGVAMSGIK</sequence>
<feature type="transmembrane region" description="Helical" evidence="7">
    <location>
        <begin position="194"/>
        <end position="219"/>
    </location>
</feature>
<evidence type="ECO:0000313" key="10">
    <source>
        <dbReference type="Proteomes" id="UP000593758"/>
    </source>
</evidence>
<feature type="transmembrane region" description="Helical" evidence="7">
    <location>
        <begin position="153"/>
        <end position="173"/>
    </location>
</feature>
<dbReference type="Gene3D" id="1.10.3720.10">
    <property type="entry name" value="MetI-like"/>
    <property type="match status" value="1"/>
</dbReference>
<evidence type="ECO:0000259" key="8">
    <source>
        <dbReference type="PROSITE" id="PS50928"/>
    </source>
</evidence>
<dbReference type="RefSeq" id="WP_193496493.1">
    <property type="nucleotide sequence ID" value="NZ_CP063169.1"/>
</dbReference>
<feature type="transmembrane region" description="Helical" evidence="7">
    <location>
        <begin position="83"/>
        <end position="107"/>
    </location>
</feature>
<dbReference type="InterPro" id="IPR000515">
    <property type="entry name" value="MetI-like"/>
</dbReference>
<evidence type="ECO:0000313" key="9">
    <source>
        <dbReference type="EMBL" id="QOR69826.1"/>
    </source>
</evidence>
<dbReference type="Proteomes" id="UP000593758">
    <property type="component" value="Chromosome"/>
</dbReference>
<protein>
    <submittedName>
        <fullName evidence="9">Carbohydrate ABC transporter permease</fullName>
    </submittedName>
</protein>
<dbReference type="PANTHER" id="PTHR43744">
    <property type="entry name" value="ABC TRANSPORTER PERMEASE PROTEIN MG189-RELATED-RELATED"/>
    <property type="match status" value="1"/>
</dbReference>
<dbReference type="PROSITE" id="PS50928">
    <property type="entry name" value="ABC_TM1"/>
    <property type="match status" value="1"/>
</dbReference>
<feature type="transmembrane region" description="Helical" evidence="7">
    <location>
        <begin position="26"/>
        <end position="49"/>
    </location>
</feature>
<keyword evidence="6 7" id="KW-0472">Membrane</keyword>
<evidence type="ECO:0000256" key="2">
    <source>
        <dbReference type="ARBA" id="ARBA00022448"/>
    </source>
</evidence>
<evidence type="ECO:0000256" key="6">
    <source>
        <dbReference type="ARBA" id="ARBA00023136"/>
    </source>
</evidence>
<dbReference type="InterPro" id="IPR035906">
    <property type="entry name" value="MetI-like_sf"/>
</dbReference>
<dbReference type="PANTHER" id="PTHR43744:SF8">
    <property type="entry name" value="SN-GLYCEROL-3-PHOSPHATE TRANSPORT SYSTEM PERMEASE PROTEIN UGPE"/>
    <property type="match status" value="1"/>
</dbReference>
<dbReference type="AlphaFoldDB" id="A0A7M1SQI8"/>
<reference evidence="9 10" key="1">
    <citation type="submission" date="2020-10" db="EMBL/GenBank/DDBJ databases">
        <title>Haloactinobacterium sp. RN3S43, a bacterium isolated from saline soil.</title>
        <authorList>
            <person name="Sun J.-Q."/>
        </authorList>
    </citation>
    <scope>NUCLEOTIDE SEQUENCE [LARGE SCALE GENOMIC DNA]</scope>
    <source>
        <strain evidence="9 10">RN3S43</strain>
    </source>
</reference>